<dbReference type="OrthoDB" id="550838at2759"/>
<organism evidence="4">
    <name type="scientific">Volvox carteri f. nagariensis</name>
    <dbReference type="NCBI Taxonomy" id="3068"/>
    <lineage>
        <taxon>Eukaryota</taxon>
        <taxon>Viridiplantae</taxon>
        <taxon>Chlorophyta</taxon>
        <taxon>core chlorophytes</taxon>
        <taxon>Chlorophyceae</taxon>
        <taxon>CS clade</taxon>
        <taxon>Chlamydomonadales</taxon>
        <taxon>Volvocaceae</taxon>
        <taxon>Volvox</taxon>
    </lineage>
</organism>
<dbReference type="Proteomes" id="UP000001058">
    <property type="component" value="Unassembled WGS sequence"/>
</dbReference>
<dbReference type="PANTHER" id="PTHR14596:SF72">
    <property type="entry name" value="ZINC FINGER PROTEIN MSN2-RELATED"/>
    <property type="match status" value="1"/>
</dbReference>
<feature type="region of interest" description="Disordered" evidence="1">
    <location>
        <begin position="326"/>
        <end position="354"/>
    </location>
</feature>
<protein>
    <submittedName>
        <fullName evidence="3">Uncharacterized protein</fullName>
    </submittedName>
</protein>
<evidence type="ECO:0000313" key="4">
    <source>
        <dbReference type="Proteomes" id="UP000001058"/>
    </source>
</evidence>
<name>D8TKG5_VOLCA</name>
<dbReference type="GeneID" id="9618217"/>
<feature type="compositionally biased region" description="Pro residues" evidence="1">
    <location>
        <begin position="509"/>
        <end position="522"/>
    </location>
</feature>
<keyword evidence="4" id="KW-1185">Reference proteome</keyword>
<dbReference type="GO" id="GO:0042594">
    <property type="term" value="P:response to starvation"/>
    <property type="evidence" value="ECO:0007669"/>
    <property type="project" value="TreeGrafter"/>
</dbReference>
<feature type="transmembrane region" description="Helical" evidence="2">
    <location>
        <begin position="188"/>
        <end position="213"/>
    </location>
</feature>
<keyword evidence="2" id="KW-0812">Transmembrane</keyword>
<dbReference type="STRING" id="3068.D8TKG5"/>
<evidence type="ECO:0000256" key="1">
    <source>
        <dbReference type="SAM" id="MobiDB-lite"/>
    </source>
</evidence>
<feature type="compositionally biased region" description="Pro residues" evidence="1">
    <location>
        <begin position="959"/>
        <end position="968"/>
    </location>
</feature>
<accession>D8TKG5</accession>
<dbReference type="GO" id="GO:0000981">
    <property type="term" value="F:DNA-binding transcription factor activity, RNA polymerase II-specific"/>
    <property type="evidence" value="ECO:0007669"/>
    <property type="project" value="TreeGrafter"/>
</dbReference>
<dbReference type="EMBL" id="GL378325">
    <property type="protein sequence ID" value="EFJ52059.1"/>
    <property type="molecule type" value="Genomic_DNA"/>
</dbReference>
<reference evidence="3 4" key="1">
    <citation type="journal article" date="2010" name="Science">
        <title>Genomic analysis of organismal complexity in the multicellular green alga Volvox carteri.</title>
        <authorList>
            <person name="Prochnik S.E."/>
            <person name="Umen J."/>
            <person name="Nedelcu A.M."/>
            <person name="Hallmann A."/>
            <person name="Miller S.M."/>
            <person name="Nishii I."/>
            <person name="Ferris P."/>
            <person name="Kuo A."/>
            <person name="Mitros T."/>
            <person name="Fritz-Laylin L.K."/>
            <person name="Hellsten U."/>
            <person name="Chapman J."/>
            <person name="Simakov O."/>
            <person name="Rensing S.A."/>
            <person name="Terry A."/>
            <person name="Pangilinan J."/>
            <person name="Kapitonov V."/>
            <person name="Jurka J."/>
            <person name="Salamov A."/>
            <person name="Shapiro H."/>
            <person name="Schmutz J."/>
            <person name="Grimwood J."/>
            <person name="Lindquist E."/>
            <person name="Lucas S."/>
            <person name="Grigoriev I.V."/>
            <person name="Schmitt R."/>
            <person name="Kirk D."/>
            <person name="Rokhsar D.S."/>
        </authorList>
    </citation>
    <scope>NUCLEOTIDE SEQUENCE [LARGE SCALE GENOMIC DNA]</scope>
    <source>
        <strain evidence="4">f. Nagariensis / Eve</strain>
    </source>
</reference>
<keyword evidence="2" id="KW-0472">Membrane</keyword>
<gene>
    <name evidence="3" type="ORF">VOLCADRAFT_103244</name>
</gene>
<dbReference type="AlphaFoldDB" id="D8TKG5"/>
<dbReference type="GO" id="GO:0000987">
    <property type="term" value="F:cis-regulatory region sequence-specific DNA binding"/>
    <property type="evidence" value="ECO:0007669"/>
    <property type="project" value="TreeGrafter"/>
</dbReference>
<evidence type="ECO:0000313" key="3">
    <source>
        <dbReference type="EMBL" id="EFJ52059.1"/>
    </source>
</evidence>
<sequence length="968" mass="99047">MNSDAISPWFSLCIKRLVTAVFLALQVRMAASNSALFFQNQTITSSANVYACGFYRMSYQIWCDPGPVTAYVAACSDCEMSTPLEAQSGGSSTLINNTITVLPTGLTAPPSCPPATAFAQSMSCPARSECTVKWPGPDSNTQPLCLVLLTISPYMGLTVCDVSIEGQTSPPAATAASPSGGVKTPLEWWQLLLIVVAGVGTLIVGLAITMLLLRRRSCCSGAVGGSGVTAAERSPSRVVPIPEASSYAAAAKPGVIPRSSRAASNPLLPPELLAIPPSKVLEMYSHRLRDSYLDNPDLYVPNVKKAPTSLPRTSWSSAARAAQVADPLDSTAAPQLPGGVPTPIQHPAATATTATATTAAVGRQAGDHSGPSEPTAVSVAVAAQQQQQQLRPAGDQQQQQLLLQQPTSWAPDLNPNPTRVLELPAATAASTAQYQGPAAAAAAAATAAAAAAASTASNIAQAQSTTFTGYQLAPSPPPWPPPAPQWPASSAQPAGGPLVPGSATAGQIPPLPQPPPQPPPSAAPKSLFGRLFSGRKKAQPQQQQQQQQLLQPGGGGITADGADGSSWRGPGHQPAAATAATAAVPVPEGPGGLPPAGSTHSAMPPPPWPLQQHHQQEQHHQQQQQQISSQLLQPGMQPPSMTLPYMQYNPQLQQQPQPGPVQALLGGRSDPPGAALGCHHWGLCRRSSPFNHHGNRRNNCPNNCNNSRTSTASPQITLLPGCCPPTPYSTSTSTSKSSSYNYNYNNIRDRIRGRPPLQPLQPPLRSLSPPQALGALGNGMPGGTEDDVPGPAAAPPGAAAAVAAATAAPANPLDATLSSGPPRSLPAPLQLTRKLGSLAPLGASDAAAGGGLGGLGGALPPRPMGGGLVPLAPLAGPRKLAITPRKMDDDDDDEGDGGAGNGGMEGAMSLRGESSFGDERKNTGGGAAAGRLGMVGGLEDMDDGDGDVINPGRGDDRPIPPPKRGAFF</sequence>
<dbReference type="PANTHER" id="PTHR14596">
    <property type="entry name" value="ZINC FINGER PROTEIN"/>
    <property type="match status" value="1"/>
</dbReference>
<feature type="region of interest" description="Disordered" evidence="1">
    <location>
        <begin position="749"/>
        <end position="796"/>
    </location>
</feature>
<feature type="compositionally biased region" description="Low complexity" evidence="1">
    <location>
        <begin position="539"/>
        <end position="551"/>
    </location>
</feature>
<feature type="region of interest" description="Disordered" evidence="1">
    <location>
        <begin position="469"/>
        <end position="628"/>
    </location>
</feature>
<dbReference type="GO" id="GO:0005634">
    <property type="term" value="C:nucleus"/>
    <property type="evidence" value="ECO:0007669"/>
    <property type="project" value="TreeGrafter"/>
</dbReference>
<dbReference type="RefSeq" id="XP_002946833.1">
    <property type="nucleotide sequence ID" value="XM_002946787.1"/>
</dbReference>
<evidence type="ECO:0000256" key="2">
    <source>
        <dbReference type="SAM" id="Phobius"/>
    </source>
</evidence>
<feature type="compositionally biased region" description="Pro residues" evidence="1">
    <location>
        <begin position="474"/>
        <end position="485"/>
    </location>
</feature>
<proteinExistence type="predicted"/>
<feature type="region of interest" description="Disordered" evidence="1">
    <location>
        <begin position="883"/>
        <end position="968"/>
    </location>
</feature>
<feature type="compositionally biased region" description="Low complexity" evidence="1">
    <location>
        <begin position="559"/>
        <end position="586"/>
    </location>
</feature>
<keyword evidence="2" id="KW-1133">Transmembrane helix</keyword>
<feature type="compositionally biased region" description="Gly residues" evidence="1">
    <location>
        <begin position="923"/>
        <end position="936"/>
    </location>
</feature>
<dbReference type="InParanoid" id="D8TKG5"/>
<dbReference type="KEGG" id="vcn:VOLCADRAFT_103244"/>